<name>A0AAX3W1G9_MAMLE</name>
<evidence type="ECO:0000256" key="1">
    <source>
        <dbReference type="SAM" id="Coils"/>
    </source>
</evidence>
<accession>A0AAX3W1G9</accession>
<sequence>MNNTKTSINWTVEGELEVVVSRVIDIPKEIEDDEIKVLLKHTKSNLMKQRNHYKQQRDELIEDIQAQRDLLKEFSKFIDHKLYIHPGNCTYLSYRNELDQLGICKESD</sequence>
<dbReference type="Proteomes" id="UP001223261">
    <property type="component" value="Chromosome"/>
</dbReference>
<dbReference type="EMBL" id="CP118848">
    <property type="protein sequence ID" value="WHI59019.1"/>
    <property type="molecule type" value="Genomic_DNA"/>
</dbReference>
<evidence type="ECO:0000313" key="2">
    <source>
        <dbReference type="EMBL" id="WHI59019.1"/>
    </source>
</evidence>
<keyword evidence="1" id="KW-0175">Coiled coil</keyword>
<organism evidence="2 3">
    <name type="scientific">Mammaliicoccus lentus</name>
    <name type="common">Staphylococcus lentus</name>
    <dbReference type="NCBI Taxonomy" id="42858"/>
    <lineage>
        <taxon>Bacteria</taxon>
        <taxon>Bacillati</taxon>
        <taxon>Bacillota</taxon>
        <taxon>Bacilli</taxon>
        <taxon>Bacillales</taxon>
        <taxon>Staphylococcaceae</taxon>
        <taxon>Mammaliicoccus</taxon>
    </lineage>
</organism>
<reference evidence="2" key="1">
    <citation type="journal article" date="2023" name="Antibiotics">
        <title>Prevalence and Molecular Characterization of Methicillin-Resistant Staphylococci (MRS) and Mammaliicocci (MRM) in Dromedary Camels from Algeria: First Detection of SCCmec-mecC Hybrid in Methicillin-Resistant Mammaliicoccus lentus.</title>
        <authorList>
            <person name="Belhout C."/>
            <person name="Boyen F."/>
            <person name="Vereecke N."/>
            <person name="Theuns S."/>
            <person name="Taibi N."/>
            <person name="Stegger M."/>
            <person name="de la Fe-Rodriguez P.Y."/>
            <person name="Bouayad L."/>
            <person name="Elgroud R."/>
            <person name="Butaye P."/>
        </authorList>
    </citation>
    <scope>NUCLEOTIDE SEQUENCE</scope>
    <source>
        <strain evidence="2">7048</strain>
    </source>
</reference>
<protein>
    <submittedName>
        <fullName evidence="2">Uncharacterized protein</fullName>
    </submittedName>
</protein>
<proteinExistence type="predicted"/>
<gene>
    <name evidence="2" type="ORF">PYH69_09645</name>
</gene>
<feature type="coiled-coil region" evidence="1">
    <location>
        <begin position="43"/>
        <end position="70"/>
    </location>
</feature>
<dbReference type="RefSeq" id="WP_282861789.1">
    <property type="nucleotide sequence ID" value="NZ_CP118848.1"/>
</dbReference>
<dbReference type="AlphaFoldDB" id="A0AAX3W1G9"/>
<evidence type="ECO:0000313" key="3">
    <source>
        <dbReference type="Proteomes" id="UP001223261"/>
    </source>
</evidence>